<evidence type="ECO:0000259" key="2">
    <source>
        <dbReference type="Pfam" id="PF03061"/>
    </source>
</evidence>
<gene>
    <name evidence="3" type="ORF">A6M21_11670</name>
</gene>
<evidence type="ECO:0000313" key="3">
    <source>
        <dbReference type="EMBL" id="OAT81186.1"/>
    </source>
</evidence>
<comment type="caution">
    <text evidence="3">The sequence shown here is derived from an EMBL/GenBank/DDBJ whole genome shotgun (WGS) entry which is preliminary data.</text>
</comment>
<dbReference type="InterPro" id="IPR052723">
    <property type="entry name" value="Acyl-CoA_thioesterase_PaaI"/>
</dbReference>
<dbReference type="Pfam" id="PF03061">
    <property type="entry name" value="4HBT"/>
    <property type="match status" value="1"/>
</dbReference>
<keyword evidence="1" id="KW-0378">Hydrolase</keyword>
<evidence type="ECO:0000313" key="4">
    <source>
        <dbReference type="Proteomes" id="UP000078532"/>
    </source>
</evidence>
<dbReference type="InterPro" id="IPR029069">
    <property type="entry name" value="HotDog_dom_sf"/>
</dbReference>
<proteinExistence type="predicted"/>
<dbReference type="GO" id="GO:0016289">
    <property type="term" value="F:acyl-CoA hydrolase activity"/>
    <property type="evidence" value="ECO:0007669"/>
    <property type="project" value="UniProtKB-ARBA"/>
</dbReference>
<dbReference type="Gene3D" id="3.10.129.10">
    <property type="entry name" value="Hotdog Thioesterase"/>
    <property type="match status" value="1"/>
</dbReference>
<dbReference type="AlphaFoldDB" id="A0A1B7LDP3"/>
<reference evidence="3 4" key="1">
    <citation type="submission" date="2016-04" db="EMBL/GenBank/DDBJ databases">
        <authorList>
            <person name="Evans L.H."/>
            <person name="Alamgir A."/>
            <person name="Owens N."/>
            <person name="Weber N.D."/>
            <person name="Virtaneva K."/>
            <person name="Barbian K."/>
            <person name="Babar A."/>
            <person name="Rosenke K."/>
        </authorList>
    </citation>
    <scope>NUCLEOTIDE SEQUENCE [LARGE SCALE GENOMIC DNA]</scope>
    <source>
        <strain evidence="3 4">LMa1</strain>
    </source>
</reference>
<dbReference type="SUPFAM" id="SSF54637">
    <property type="entry name" value="Thioesterase/thiol ester dehydrase-isomerase"/>
    <property type="match status" value="1"/>
</dbReference>
<dbReference type="STRING" id="1838280.A6M21_11670"/>
<evidence type="ECO:0000256" key="1">
    <source>
        <dbReference type="ARBA" id="ARBA00022801"/>
    </source>
</evidence>
<dbReference type="EMBL" id="LYVF01000167">
    <property type="protein sequence ID" value="OAT81186.1"/>
    <property type="molecule type" value="Genomic_DNA"/>
</dbReference>
<name>A0A1B7LDP3_9FIRM</name>
<dbReference type="PANTHER" id="PTHR42856:SF1">
    <property type="entry name" value="ACYL-COENZYME A THIOESTERASE PAAI"/>
    <property type="match status" value="1"/>
</dbReference>
<dbReference type="InterPro" id="IPR006683">
    <property type="entry name" value="Thioestr_dom"/>
</dbReference>
<organism evidence="3 4">
    <name type="scientific">Desulfotomaculum copahuensis</name>
    <dbReference type="NCBI Taxonomy" id="1838280"/>
    <lineage>
        <taxon>Bacteria</taxon>
        <taxon>Bacillati</taxon>
        <taxon>Bacillota</taxon>
        <taxon>Clostridia</taxon>
        <taxon>Eubacteriales</taxon>
        <taxon>Desulfotomaculaceae</taxon>
        <taxon>Desulfotomaculum</taxon>
    </lineage>
</organism>
<feature type="domain" description="Thioesterase" evidence="2">
    <location>
        <begin position="54"/>
        <end position="128"/>
    </location>
</feature>
<dbReference type="InterPro" id="IPR003736">
    <property type="entry name" value="PAAI_dom"/>
</dbReference>
<dbReference type="Proteomes" id="UP000078532">
    <property type="component" value="Unassembled WGS sequence"/>
</dbReference>
<dbReference type="CDD" id="cd03443">
    <property type="entry name" value="PaaI_thioesterase"/>
    <property type="match status" value="1"/>
</dbReference>
<keyword evidence="4" id="KW-1185">Reference proteome</keyword>
<accession>A0A1B7LDP3</accession>
<dbReference type="NCBIfam" id="TIGR00369">
    <property type="entry name" value="unchar_dom_1"/>
    <property type="match status" value="1"/>
</dbReference>
<dbReference type="PANTHER" id="PTHR42856">
    <property type="entry name" value="ACYL-COENZYME A THIOESTERASE PAAI"/>
    <property type="match status" value="1"/>
</dbReference>
<sequence>MRTLKAKNIHLPEDLKQKMLNDPFPEHLGVEILELRPGYSRVGLPVGAHMANIHGIVHGGVIFTLADVALGTASNSRGVPAVAINMNINYLKKGGLGDYLVATGQEENLTRRTGLYRITVENRQGELLAVAHGLVYRQGR</sequence>
<protein>
    <submittedName>
        <fullName evidence="3">Phenylacetic acid degradation protein</fullName>
    </submittedName>
</protein>